<dbReference type="PANTHER" id="PTHR30037:SF4">
    <property type="entry name" value="DNA-3-METHYLADENINE GLYCOSYLASE I"/>
    <property type="match status" value="1"/>
</dbReference>
<dbReference type="InterPro" id="IPR005019">
    <property type="entry name" value="Adenine_glyco"/>
</dbReference>
<dbReference type="Gene3D" id="1.10.340.30">
    <property type="entry name" value="Hypothetical protein, domain 2"/>
    <property type="match status" value="1"/>
</dbReference>
<dbReference type="GO" id="GO:0046872">
    <property type="term" value="F:metal ion binding"/>
    <property type="evidence" value="ECO:0007669"/>
    <property type="project" value="UniProtKB-KW"/>
</dbReference>
<evidence type="ECO:0000313" key="2">
    <source>
        <dbReference type="EMBL" id="NKE08530.1"/>
    </source>
</evidence>
<dbReference type="PANTHER" id="PTHR30037">
    <property type="entry name" value="DNA-3-METHYLADENINE GLYCOSYLASE 1"/>
    <property type="match status" value="1"/>
</dbReference>
<evidence type="ECO:0000256" key="1">
    <source>
        <dbReference type="PIRSR" id="PIRSR605019-1"/>
    </source>
</evidence>
<dbReference type="EMBL" id="JAAVUN010000001">
    <property type="protein sequence ID" value="NKE08530.1"/>
    <property type="molecule type" value="Genomic_DNA"/>
</dbReference>
<keyword evidence="1" id="KW-0479">Metal-binding</keyword>
<dbReference type="Proteomes" id="UP000521379">
    <property type="component" value="Unassembled WGS sequence"/>
</dbReference>
<dbReference type="GO" id="GO:0006284">
    <property type="term" value="P:base-excision repair"/>
    <property type="evidence" value="ECO:0007669"/>
    <property type="project" value="InterPro"/>
</dbReference>
<sequence length="205" mass="22149">MDTTQSFTSHAPARHTQALLGPAAVLDQPALCADGLPRCPWALSSSVILEDHDTRWGRTPVRSSGWFEALALEVFQAGLAPGTALGRHGALREAFREFSPHDAALLDDDDVDELLLDPRMIRNRAKLVAVIGVARVTQAWDTEDWEELCTPGAGEHLTQDRDAMARSLAVRLRGLGVAHVGPGIGQHFLARTGVLPAHVPGCHHE</sequence>
<organism evidence="2 3">
    <name type="scientific">Kocuria subflava</name>
    <dbReference type="NCBI Taxonomy" id="1736139"/>
    <lineage>
        <taxon>Bacteria</taxon>
        <taxon>Bacillati</taxon>
        <taxon>Actinomycetota</taxon>
        <taxon>Actinomycetes</taxon>
        <taxon>Micrococcales</taxon>
        <taxon>Micrococcaceae</taxon>
        <taxon>Kocuria</taxon>
    </lineage>
</organism>
<dbReference type="RefSeq" id="WP_156125288.1">
    <property type="nucleotide sequence ID" value="NZ_JAAVUN010000001.1"/>
</dbReference>
<keyword evidence="1" id="KW-0862">Zinc</keyword>
<name>A0A846TNK5_9MICC</name>
<dbReference type="SUPFAM" id="SSF48150">
    <property type="entry name" value="DNA-glycosylase"/>
    <property type="match status" value="1"/>
</dbReference>
<gene>
    <name evidence="2" type="ORF">GTW58_00925</name>
</gene>
<proteinExistence type="predicted"/>
<dbReference type="GO" id="GO:0008725">
    <property type="term" value="F:DNA-3-methyladenine glycosylase activity"/>
    <property type="evidence" value="ECO:0007669"/>
    <property type="project" value="InterPro"/>
</dbReference>
<keyword evidence="3" id="KW-1185">Reference proteome</keyword>
<feature type="binding site" evidence="1">
    <location>
        <position position="52"/>
    </location>
    <ligand>
        <name>Zn(2+)</name>
        <dbReference type="ChEBI" id="CHEBI:29105"/>
    </ligand>
</feature>
<evidence type="ECO:0000313" key="3">
    <source>
        <dbReference type="Proteomes" id="UP000521379"/>
    </source>
</evidence>
<dbReference type="AlphaFoldDB" id="A0A846TNK5"/>
<reference evidence="2 3" key="1">
    <citation type="submission" date="2020-02" db="EMBL/GenBank/DDBJ databases">
        <authorList>
            <person name="Sun Q."/>
        </authorList>
    </citation>
    <scope>NUCLEOTIDE SEQUENCE [LARGE SCALE GENOMIC DNA]</scope>
    <source>
        <strain evidence="2 3">YIM 13062</strain>
    </source>
</reference>
<accession>A0A846TNK5</accession>
<dbReference type="InterPro" id="IPR052891">
    <property type="entry name" value="DNA-3mA_glycosylase"/>
</dbReference>
<protein>
    <submittedName>
        <fullName evidence="2">DNA-3-methyladenine glycosylase I</fullName>
    </submittedName>
</protein>
<comment type="caution">
    <text evidence="2">The sequence shown here is derived from an EMBL/GenBank/DDBJ whole genome shotgun (WGS) entry which is preliminary data.</text>
</comment>
<dbReference type="InterPro" id="IPR011257">
    <property type="entry name" value="DNA_glycosylase"/>
</dbReference>
<dbReference type="Pfam" id="PF03352">
    <property type="entry name" value="Adenine_glyco"/>
    <property type="match status" value="1"/>
</dbReference>
<feature type="binding site" evidence="1">
    <location>
        <position position="39"/>
    </location>
    <ligand>
        <name>Zn(2+)</name>
        <dbReference type="ChEBI" id="CHEBI:29105"/>
    </ligand>
</feature>